<proteinExistence type="predicted"/>
<protein>
    <submittedName>
        <fullName evidence="4">Uncharacterized protein</fullName>
    </submittedName>
</protein>
<accession>A0ABR2PCB4</accession>
<feature type="transmembrane region" description="Helical" evidence="1">
    <location>
        <begin position="15"/>
        <end position="35"/>
    </location>
</feature>
<dbReference type="InterPro" id="IPR026960">
    <property type="entry name" value="RVT-Znf"/>
</dbReference>
<feature type="domain" description="Reverse transcriptase zinc-binding" evidence="3">
    <location>
        <begin position="57"/>
        <end position="142"/>
    </location>
</feature>
<organism evidence="4 5">
    <name type="scientific">Hibiscus sabdariffa</name>
    <name type="common">roselle</name>
    <dbReference type="NCBI Taxonomy" id="183260"/>
    <lineage>
        <taxon>Eukaryota</taxon>
        <taxon>Viridiplantae</taxon>
        <taxon>Streptophyta</taxon>
        <taxon>Embryophyta</taxon>
        <taxon>Tracheophyta</taxon>
        <taxon>Spermatophyta</taxon>
        <taxon>Magnoliopsida</taxon>
        <taxon>eudicotyledons</taxon>
        <taxon>Gunneridae</taxon>
        <taxon>Pentapetalae</taxon>
        <taxon>rosids</taxon>
        <taxon>malvids</taxon>
        <taxon>Malvales</taxon>
        <taxon>Malvaceae</taxon>
        <taxon>Malvoideae</taxon>
        <taxon>Hibiscus</taxon>
    </lineage>
</organism>
<dbReference type="Gene3D" id="3.30.420.10">
    <property type="entry name" value="Ribonuclease H-like superfamily/Ribonuclease H"/>
    <property type="match status" value="1"/>
</dbReference>
<dbReference type="EMBL" id="JBBPBN010000065">
    <property type="protein sequence ID" value="KAK8986090.1"/>
    <property type="molecule type" value="Genomic_DNA"/>
</dbReference>
<dbReference type="InterPro" id="IPR012337">
    <property type="entry name" value="RNaseH-like_sf"/>
</dbReference>
<dbReference type="InterPro" id="IPR002156">
    <property type="entry name" value="RNaseH_domain"/>
</dbReference>
<dbReference type="InterPro" id="IPR053151">
    <property type="entry name" value="RNase_H-like"/>
</dbReference>
<evidence type="ECO:0000256" key="1">
    <source>
        <dbReference type="SAM" id="Phobius"/>
    </source>
</evidence>
<keyword evidence="1" id="KW-0472">Membrane</keyword>
<feature type="domain" description="RNase H type-1" evidence="2">
    <location>
        <begin position="249"/>
        <end position="351"/>
    </location>
</feature>
<keyword evidence="1" id="KW-1133">Transmembrane helix</keyword>
<reference evidence="4 5" key="1">
    <citation type="journal article" date="2024" name="G3 (Bethesda)">
        <title>Genome assembly of Hibiscus sabdariffa L. provides insights into metabolisms of medicinal natural products.</title>
        <authorList>
            <person name="Kim T."/>
        </authorList>
    </citation>
    <scope>NUCLEOTIDE SEQUENCE [LARGE SCALE GENOMIC DNA]</scope>
    <source>
        <strain evidence="4">TK-2024</strain>
        <tissue evidence="4">Old leaves</tissue>
    </source>
</reference>
<sequence length="371" mass="42622">MVRLLTSSMMFGSHLWGLCAPMSWIALLIYLDYLLSTSWMDMAIGIFICSCLYSLMSISSAYESLVNSVWDAKSSCWKCFWAQPVPQRLRFFLWLSFKERLMTNVERCRRFIGQSPICPCCHMYAETTAHVLRDCQFATVVWLLLIPPELHADFFTSNFQVWLLSNLTTACSHPGSGLNWSIVFASTIWQLWNRRNNWVFNGHCSSTEFTYHKSVTWARYYAESNLFKECDQSDSGLPPLVHWQHPDEGWIYLNTDGDVLGFNKSVGITQPLQSELWVILTGLQLARDNGYELLMVQSDSFEAITRLNASTSDSDLNALVRAITRLRSVEWVTTFRWIPREANKLADAMAKLDASYVLSLFDTPPTPCNHF</sequence>
<dbReference type="CDD" id="cd06222">
    <property type="entry name" value="RNase_H_like"/>
    <property type="match status" value="1"/>
</dbReference>
<dbReference type="InterPro" id="IPR044730">
    <property type="entry name" value="RNase_H-like_dom_plant"/>
</dbReference>
<dbReference type="InterPro" id="IPR036397">
    <property type="entry name" value="RNaseH_sf"/>
</dbReference>
<dbReference type="Pfam" id="PF13966">
    <property type="entry name" value="zf-RVT"/>
    <property type="match status" value="1"/>
</dbReference>
<dbReference type="PANTHER" id="PTHR47723">
    <property type="entry name" value="OS05G0353850 PROTEIN"/>
    <property type="match status" value="1"/>
</dbReference>
<evidence type="ECO:0000259" key="2">
    <source>
        <dbReference type="Pfam" id="PF13456"/>
    </source>
</evidence>
<evidence type="ECO:0000313" key="5">
    <source>
        <dbReference type="Proteomes" id="UP001396334"/>
    </source>
</evidence>
<dbReference type="SUPFAM" id="SSF53098">
    <property type="entry name" value="Ribonuclease H-like"/>
    <property type="match status" value="1"/>
</dbReference>
<keyword evidence="1" id="KW-0812">Transmembrane</keyword>
<keyword evidence="5" id="KW-1185">Reference proteome</keyword>
<gene>
    <name evidence="4" type="ORF">V6N11_082373</name>
</gene>
<dbReference type="Pfam" id="PF13456">
    <property type="entry name" value="RVT_3"/>
    <property type="match status" value="1"/>
</dbReference>
<dbReference type="Proteomes" id="UP001396334">
    <property type="component" value="Unassembled WGS sequence"/>
</dbReference>
<name>A0ABR2PCB4_9ROSI</name>
<dbReference type="PANTHER" id="PTHR47723:SF19">
    <property type="entry name" value="POLYNUCLEOTIDYL TRANSFERASE, RIBONUCLEASE H-LIKE SUPERFAMILY PROTEIN"/>
    <property type="match status" value="1"/>
</dbReference>
<comment type="caution">
    <text evidence="4">The sequence shown here is derived from an EMBL/GenBank/DDBJ whole genome shotgun (WGS) entry which is preliminary data.</text>
</comment>
<evidence type="ECO:0000259" key="3">
    <source>
        <dbReference type="Pfam" id="PF13966"/>
    </source>
</evidence>
<feature type="transmembrane region" description="Helical" evidence="1">
    <location>
        <begin position="42"/>
        <end position="62"/>
    </location>
</feature>
<evidence type="ECO:0000313" key="4">
    <source>
        <dbReference type="EMBL" id="KAK8986090.1"/>
    </source>
</evidence>